<evidence type="ECO:0000313" key="3">
    <source>
        <dbReference type="Proteomes" id="UP001141552"/>
    </source>
</evidence>
<feature type="non-terminal residue" evidence="2">
    <location>
        <position position="1"/>
    </location>
</feature>
<feature type="region of interest" description="Disordered" evidence="1">
    <location>
        <begin position="1"/>
        <end position="22"/>
    </location>
</feature>
<evidence type="ECO:0000256" key="1">
    <source>
        <dbReference type="SAM" id="MobiDB-lite"/>
    </source>
</evidence>
<dbReference type="AlphaFoldDB" id="A0A9Q0FLL8"/>
<feature type="compositionally biased region" description="Low complexity" evidence="1">
    <location>
        <begin position="11"/>
        <end position="22"/>
    </location>
</feature>
<protein>
    <submittedName>
        <fullName evidence="2">Uncharacterized protein</fullName>
    </submittedName>
</protein>
<dbReference type="Proteomes" id="UP001141552">
    <property type="component" value="Unassembled WGS sequence"/>
</dbReference>
<name>A0A9Q0FLL8_9ROSI</name>
<dbReference type="EMBL" id="JAKUCV010005103">
    <property type="protein sequence ID" value="KAJ4832687.1"/>
    <property type="molecule type" value="Genomic_DNA"/>
</dbReference>
<reference evidence="2" key="2">
    <citation type="journal article" date="2023" name="Plants (Basel)">
        <title>Annotation of the Turnera subulata (Passifloraceae) Draft Genome Reveals the S-Locus Evolved after the Divergence of Turneroideae from Passifloroideae in a Stepwise Manner.</title>
        <authorList>
            <person name="Henning P.M."/>
            <person name="Roalson E.H."/>
            <person name="Mir W."/>
            <person name="McCubbin A.G."/>
            <person name="Shore J.S."/>
        </authorList>
    </citation>
    <scope>NUCLEOTIDE SEQUENCE</scope>
    <source>
        <strain evidence="2">F60SS</strain>
    </source>
</reference>
<organism evidence="2 3">
    <name type="scientific">Turnera subulata</name>
    <dbReference type="NCBI Taxonomy" id="218843"/>
    <lineage>
        <taxon>Eukaryota</taxon>
        <taxon>Viridiplantae</taxon>
        <taxon>Streptophyta</taxon>
        <taxon>Embryophyta</taxon>
        <taxon>Tracheophyta</taxon>
        <taxon>Spermatophyta</taxon>
        <taxon>Magnoliopsida</taxon>
        <taxon>eudicotyledons</taxon>
        <taxon>Gunneridae</taxon>
        <taxon>Pentapetalae</taxon>
        <taxon>rosids</taxon>
        <taxon>fabids</taxon>
        <taxon>Malpighiales</taxon>
        <taxon>Passifloraceae</taxon>
        <taxon>Turnera</taxon>
    </lineage>
</organism>
<keyword evidence="3" id="KW-1185">Reference proteome</keyword>
<reference evidence="2" key="1">
    <citation type="submission" date="2022-02" db="EMBL/GenBank/DDBJ databases">
        <authorList>
            <person name="Henning P.M."/>
            <person name="McCubbin A.G."/>
            <person name="Shore J.S."/>
        </authorList>
    </citation>
    <scope>NUCLEOTIDE SEQUENCE</scope>
    <source>
        <strain evidence="2">F60SS</strain>
        <tissue evidence="2">Leaves</tissue>
    </source>
</reference>
<evidence type="ECO:0000313" key="2">
    <source>
        <dbReference type="EMBL" id="KAJ4832687.1"/>
    </source>
</evidence>
<comment type="caution">
    <text evidence="2">The sequence shown here is derived from an EMBL/GenBank/DDBJ whole genome shotgun (WGS) entry which is preliminary data.</text>
</comment>
<accession>A0A9Q0FLL8</accession>
<sequence length="83" mass="8822">WAPGICKDPWSTTIPSSGHSSSSPLRLYIHKLDQGGGPDGTLKTYQATVCVISPADVHSKIQMQVLMLRPQPPPLPDDGTTAA</sequence>
<gene>
    <name evidence="2" type="ORF">Tsubulata_039573</name>
</gene>
<proteinExistence type="predicted"/>